<protein>
    <submittedName>
        <fullName evidence="2">Uncharacterized protein</fullName>
    </submittedName>
</protein>
<feature type="region of interest" description="Disordered" evidence="1">
    <location>
        <begin position="271"/>
        <end position="293"/>
    </location>
</feature>
<proteinExistence type="predicted"/>
<evidence type="ECO:0000313" key="3">
    <source>
        <dbReference type="Proteomes" id="UP001565368"/>
    </source>
</evidence>
<gene>
    <name evidence="2" type="ORF">Q8F55_001659</name>
</gene>
<dbReference type="Proteomes" id="UP001565368">
    <property type="component" value="Unassembled WGS sequence"/>
</dbReference>
<accession>A0ABR3Q880</accession>
<dbReference type="EMBL" id="JBBXJM010000002">
    <property type="protein sequence ID" value="KAL1410717.1"/>
    <property type="molecule type" value="Genomic_DNA"/>
</dbReference>
<evidence type="ECO:0000313" key="2">
    <source>
        <dbReference type="EMBL" id="KAL1410717.1"/>
    </source>
</evidence>
<comment type="caution">
    <text evidence="2">The sequence shown here is derived from an EMBL/GenBank/DDBJ whole genome shotgun (WGS) entry which is preliminary data.</text>
</comment>
<evidence type="ECO:0000256" key="1">
    <source>
        <dbReference type="SAM" id="MobiDB-lite"/>
    </source>
</evidence>
<organism evidence="2 3">
    <name type="scientific">Vanrija albida</name>
    <dbReference type="NCBI Taxonomy" id="181172"/>
    <lineage>
        <taxon>Eukaryota</taxon>
        <taxon>Fungi</taxon>
        <taxon>Dikarya</taxon>
        <taxon>Basidiomycota</taxon>
        <taxon>Agaricomycotina</taxon>
        <taxon>Tremellomycetes</taxon>
        <taxon>Trichosporonales</taxon>
        <taxon>Trichosporonaceae</taxon>
        <taxon>Vanrija</taxon>
    </lineage>
</organism>
<sequence length="428" mass="45833">MGATISTIRRPAHGVGIDADMFPHIIDAVVQYAAEMYDEDGEAGGLLALRATSRAYRDKVNQILHRKLVVQPLQEGARTRKLLGVTSLATWSGSAAAVYSPAMGLLMPPTWQSGDPQRRRRAHHCGLARAERERRLESARVLALTGGAGARVGEALDVDTGAFRSVSTLHLYPGPAGYPETTPTTDASTTVVICPDPALPSAEGHRRTTRSAIHMPMGTSKIVLHAVVDEARSARPVLSTRPLLRTRTLKEVVVVFSDVFNGAAAPRQRLARTRSLPSVPPRTRSASSSSVGTRSSVGAADRAILAEFAAYILTREPQSTLTLVGLDGVDASLLGLSSTAVESESEGEEEGRAARSPALIHLFRLVRHEVAGLLAKQGASPWSAVVTTPEHAREAGQVVQERVRCITWDMYAAGVERGALADERPFCR</sequence>
<name>A0ABR3Q880_9TREE</name>
<feature type="compositionally biased region" description="Low complexity" evidence="1">
    <location>
        <begin position="281"/>
        <end position="293"/>
    </location>
</feature>
<dbReference type="GeneID" id="95982702"/>
<dbReference type="RefSeq" id="XP_069210661.1">
    <property type="nucleotide sequence ID" value="XM_069350275.1"/>
</dbReference>
<reference evidence="2 3" key="1">
    <citation type="submission" date="2023-08" db="EMBL/GenBank/DDBJ databases">
        <title>Annotated Genome Sequence of Vanrija albida AlHP1.</title>
        <authorList>
            <person name="Herzog R."/>
        </authorList>
    </citation>
    <scope>NUCLEOTIDE SEQUENCE [LARGE SCALE GENOMIC DNA]</scope>
    <source>
        <strain evidence="2 3">AlHP1</strain>
    </source>
</reference>
<keyword evidence="3" id="KW-1185">Reference proteome</keyword>